<evidence type="ECO:0000313" key="2">
    <source>
        <dbReference type="EMBL" id="KAF6217840.1"/>
    </source>
</evidence>
<feature type="compositionally biased region" description="Acidic residues" evidence="1">
    <location>
        <begin position="84"/>
        <end position="93"/>
    </location>
</feature>
<dbReference type="RefSeq" id="XP_037147275.1">
    <property type="nucleotide sequence ID" value="XM_037297150.1"/>
</dbReference>
<dbReference type="AlphaFoldDB" id="A0A8H6C6M7"/>
<comment type="caution">
    <text evidence="2">The sequence shown here is derived from an EMBL/GenBank/DDBJ whole genome shotgun (WGS) entry which is preliminary data.</text>
</comment>
<feature type="region of interest" description="Disordered" evidence="1">
    <location>
        <begin position="51"/>
        <end position="113"/>
    </location>
</feature>
<gene>
    <name evidence="2" type="ORF">HO133_006252</name>
</gene>
<protein>
    <submittedName>
        <fullName evidence="2">Uncharacterized protein</fullName>
    </submittedName>
</protein>
<feature type="compositionally biased region" description="Basic and acidic residues" evidence="1">
    <location>
        <begin position="1"/>
        <end position="10"/>
    </location>
</feature>
<sequence length="196" mass="21895">MPHPTPREQQQEQPASQSDNTPLASLQKQMTQMMEMMRSMCIRLEALEARSRPTQPAAQSALPTLSAQQSTQQVTQLATQSDTLQEEEQEEELQQANAENTAEKASDNKATISKNTAQFSTIPRHMLSTVPRQIATQQAENDTTIWPAISASLGNITLWYITAMTTQEEDLLRRSQPIGPLQEDIGRCIFGRIETV</sequence>
<evidence type="ECO:0000313" key="3">
    <source>
        <dbReference type="Proteomes" id="UP000593566"/>
    </source>
</evidence>
<evidence type="ECO:0000256" key="1">
    <source>
        <dbReference type="SAM" id="MobiDB-lite"/>
    </source>
</evidence>
<dbReference type="Proteomes" id="UP000593566">
    <property type="component" value="Unassembled WGS sequence"/>
</dbReference>
<name>A0A8H6C6M7_9LECA</name>
<dbReference type="GeneID" id="59334653"/>
<keyword evidence="3" id="KW-1185">Reference proteome</keyword>
<accession>A0A8H6C6M7</accession>
<feature type="compositionally biased region" description="Polar residues" evidence="1">
    <location>
        <begin position="11"/>
        <end position="26"/>
    </location>
</feature>
<organism evidence="2 3">
    <name type="scientific">Letharia lupina</name>
    <dbReference type="NCBI Taxonomy" id="560253"/>
    <lineage>
        <taxon>Eukaryota</taxon>
        <taxon>Fungi</taxon>
        <taxon>Dikarya</taxon>
        <taxon>Ascomycota</taxon>
        <taxon>Pezizomycotina</taxon>
        <taxon>Lecanoromycetes</taxon>
        <taxon>OSLEUM clade</taxon>
        <taxon>Lecanoromycetidae</taxon>
        <taxon>Lecanorales</taxon>
        <taxon>Lecanorineae</taxon>
        <taxon>Parmeliaceae</taxon>
        <taxon>Letharia</taxon>
    </lineage>
</organism>
<feature type="compositionally biased region" description="Polar residues" evidence="1">
    <location>
        <begin position="52"/>
        <end position="82"/>
    </location>
</feature>
<dbReference type="EMBL" id="JACCJB010000024">
    <property type="protein sequence ID" value="KAF6217840.1"/>
    <property type="molecule type" value="Genomic_DNA"/>
</dbReference>
<feature type="region of interest" description="Disordered" evidence="1">
    <location>
        <begin position="1"/>
        <end position="26"/>
    </location>
</feature>
<reference evidence="2 3" key="1">
    <citation type="journal article" date="2020" name="Genomics">
        <title>Complete, high-quality genomes from long-read metagenomic sequencing of two wolf lichen thalli reveals enigmatic genome architecture.</title>
        <authorList>
            <person name="McKenzie S.K."/>
            <person name="Walston R.F."/>
            <person name="Allen J.L."/>
        </authorList>
    </citation>
    <scope>NUCLEOTIDE SEQUENCE [LARGE SCALE GENOMIC DNA]</scope>
    <source>
        <strain evidence="2">WasteWater1</strain>
    </source>
</reference>
<proteinExistence type="predicted"/>